<dbReference type="GO" id="GO:0004222">
    <property type="term" value="F:metalloendopeptidase activity"/>
    <property type="evidence" value="ECO:0007669"/>
    <property type="project" value="UniProtKB-EC"/>
</dbReference>
<dbReference type="GO" id="GO:0006518">
    <property type="term" value="P:peptide metabolic process"/>
    <property type="evidence" value="ECO:0007669"/>
    <property type="project" value="TreeGrafter"/>
</dbReference>
<dbReference type="SUPFAM" id="SSF55486">
    <property type="entry name" value="Metalloproteases ('zincins'), catalytic domain"/>
    <property type="match status" value="1"/>
</dbReference>
<evidence type="ECO:0000256" key="2">
    <source>
        <dbReference type="ARBA" id="ARBA00004305"/>
    </source>
</evidence>
<evidence type="ECO:0000256" key="13">
    <source>
        <dbReference type="RuleBase" id="RU003435"/>
    </source>
</evidence>
<dbReference type="PANTHER" id="PTHR11804">
    <property type="entry name" value="PROTEASE M3 THIMET OLIGOPEPTIDASE-RELATED"/>
    <property type="match status" value="1"/>
</dbReference>
<evidence type="ECO:0000313" key="15">
    <source>
        <dbReference type="EMBL" id="PRT53334.1"/>
    </source>
</evidence>
<keyword evidence="7 13" id="KW-0479">Metal-binding</keyword>
<evidence type="ECO:0000256" key="8">
    <source>
        <dbReference type="ARBA" id="ARBA00022801"/>
    </source>
</evidence>
<evidence type="ECO:0000256" key="4">
    <source>
        <dbReference type="ARBA" id="ARBA00012441"/>
    </source>
</evidence>
<sequence>MIPRFRAGFRNLSSHGGSLAEFFAEKQSISSAKATGLFGNSRLDSARGLEAFSEASLRSAQKMDANIQNATAPSRDTVLQLDILSDVICKVVDMAAFVRLSHPSRHMLDAAQQAHETMFEFMNHLNTSPELYNKVTAVLEMPSILKTLSTEEVKVAEILKHDFEKSGIQFDDKTRESFVHSANIVSILGQQFLNNIGPAQDSLVFTSSELVGLDPYIIRRLRTFTGKVQLPLDSQLAEIALQTVHDTNVRKKIWNAVRTPSQSQIEVLTQVLQSRSSIAKMCGYKSFASYELTDKLMKSPDHVQDFLQSLSTTIAPLAKKELQTITPAGVQLDPWDHSYYLTRHTASKRGSSKDTVGALTGYFSLGNVMQGISDVCEMLYGLKFQPGSVAAGEVWDPEVRRLDVYEGDSRVGAIYCDLFNREGKAPHPAHFTIQCSRQVYPWEDLYEDPNLNIRNSGPGDQQEKFQTPIIALVCDFHTQNGVTLLSFSEVQTLFHEMGHAIHSMIGRTRLHNVSGTRCATDFVELPSVLMEKFASAPQVLNLYARHFETNEPLPLDLFKAQQNLSMTSENWETHHQIVLSFIDQALHSEAASQPSFDPTAIVSGVLKQHSLYHVNSNKQYAQFGHLVSYGATYYSYLLDRCLANMTWEKLFKDDPLSRESGEKFKSAVLQWGGSRDALECAQDLLGEFDYSQVAQHVK</sequence>
<dbReference type="InterPro" id="IPR024079">
    <property type="entry name" value="MetalloPept_cat_dom_sf"/>
</dbReference>
<dbReference type="GO" id="GO:0046872">
    <property type="term" value="F:metal ion binding"/>
    <property type="evidence" value="ECO:0007669"/>
    <property type="project" value="UniProtKB-UniRule"/>
</dbReference>
<keyword evidence="6 13" id="KW-0645">Protease</keyword>
<proteinExistence type="inferred from homology"/>
<evidence type="ECO:0000256" key="1">
    <source>
        <dbReference type="ARBA" id="ARBA00000436"/>
    </source>
</evidence>
<keyword evidence="12" id="KW-0496">Mitochondrion</keyword>
<dbReference type="GO" id="GO:0006627">
    <property type="term" value="P:protein processing involved in protein targeting to mitochondrion"/>
    <property type="evidence" value="ECO:0007669"/>
    <property type="project" value="TreeGrafter"/>
</dbReference>
<dbReference type="InterPro" id="IPR001567">
    <property type="entry name" value="Pept_M3A_M3B_dom"/>
</dbReference>
<protein>
    <recommendedName>
        <fullName evidence="5">Mitochondrial intermediate peptidase</fullName>
        <ecNumber evidence="4">3.4.24.59</ecNumber>
    </recommendedName>
</protein>
<evidence type="ECO:0000256" key="3">
    <source>
        <dbReference type="ARBA" id="ARBA00006040"/>
    </source>
</evidence>
<comment type="caution">
    <text evidence="15">The sequence shown here is derived from an EMBL/GenBank/DDBJ whole genome shotgun (WGS) entry which is preliminary data.</text>
</comment>
<comment type="subcellular location">
    <subcellularLocation>
        <location evidence="2">Mitochondrion matrix</location>
    </subcellularLocation>
</comment>
<evidence type="ECO:0000259" key="14">
    <source>
        <dbReference type="Pfam" id="PF01432"/>
    </source>
</evidence>
<dbReference type="PANTHER" id="PTHR11804:SF79">
    <property type="entry name" value="MITOCHONDRIAL INTERMEDIATE PEPTIDASE"/>
    <property type="match status" value="1"/>
</dbReference>
<dbReference type="STRING" id="45607.A0A2T0FEC3"/>
<evidence type="ECO:0000256" key="11">
    <source>
        <dbReference type="ARBA" id="ARBA00023049"/>
    </source>
</evidence>
<dbReference type="Pfam" id="PF01432">
    <property type="entry name" value="Peptidase_M3"/>
    <property type="match status" value="1"/>
</dbReference>
<dbReference type="EMBL" id="NDIQ01000001">
    <property type="protein sequence ID" value="PRT53334.1"/>
    <property type="molecule type" value="Genomic_DNA"/>
</dbReference>
<keyword evidence="16" id="KW-1185">Reference proteome</keyword>
<evidence type="ECO:0000256" key="7">
    <source>
        <dbReference type="ARBA" id="ARBA00022723"/>
    </source>
</evidence>
<reference evidence="15 16" key="1">
    <citation type="submission" date="2017-04" db="EMBL/GenBank/DDBJ databases">
        <title>Genome sequencing of [Candida] sorbophila.</title>
        <authorList>
            <person name="Ahn J.O."/>
        </authorList>
    </citation>
    <scope>NUCLEOTIDE SEQUENCE [LARGE SCALE GENOMIC DNA]</scope>
    <source>
        <strain evidence="15 16">DS02</strain>
    </source>
</reference>
<evidence type="ECO:0000256" key="5">
    <source>
        <dbReference type="ARBA" id="ARBA00018046"/>
    </source>
</evidence>
<dbReference type="EC" id="3.4.24.59" evidence="4"/>
<dbReference type="InterPro" id="IPR033851">
    <property type="entry name" value="M3A_MIP"/>
</dbReference>
<keyword evidence="9 13" id="KW-0862">Zinc</keyword>
<dbReference type="RefSeq" id="XP_024663280.1">
    <property type="nucleotide sequence ID" value="XM_024807512.1"/>
</dbReference>
<comment type="cofactor">
    <cofactor evidence="13">
        <name>Zn(2+)</name>
        <dbReference type="ChEBI" id="CHEBI:29105"/>
    </cofactor>
    <text evidence="13">Binds 1 zinc ion.</text>
</comment>
<dbReference type="Proteomes" id="UP000238350">
    <property type="component" value="Unassembled WGS sequence"/>
</dbReference>
<keyword evidence="11 13" id="KW-0482">Metalloprotease</keyword>
<dbReference type="GeneID" id="36514703"/>
<evidence type="ECO:0000256" key="10">
    <source>
        <dbReference type="ARBA" id="ARBA00022946"/>
    </source>
</evidence>
<dbReference type="InterPro" id="IPR045090">
    <property type="entry name" value="Pept_M3A_M3B"/>
</dbReference>
<accession>A0A2T0FEC3</accession>
<dbReference type="Gene3D" id="1.10.1370.10">
    <property type="entry name" value="Neurolysin, domain 3"/>
    <property type="match status" value="1"/>
</dbReference>
<evidence type="ECO:0000256" key="6">
    <source>
        <dbReference type="ARBA" id="ARBA00022670"/>
    </source>
</evidence>
<dbReference type="Gene3D" id="3.40.390.10">
    <property type="entry name" value="Collagenase (Catalytic Domain)"/>
    <property type="match status" value="1"/>
</dbReference>
<feature type="domain" description="Peptidase M3A/M3B catalytic" evidence="14">
    <location>
        <begin position="241"/>
        <end position="688"/>
    </location>
</feature>
<comment type="catalytic activity">
    <reaction evidence="1">
        <text>Release of an N-terminal octapeptide as second stage of processing of some proteins imported into the mitochondrion.</text>
        <dbReference type="EC" id="3.4.24.59"/>
    </reaction>
</comment>
<dbReference type="GO" id="GO:0005759">
    <property type="term" value="C:mitochondrial matrix"/>
    <property type="evidence" value="ECO:0007669"/>
    <property type="project" value="UniProtKB-SubCell"/>
</dbReference>
<evidence type="ECO:0000256" key="12">
    <source>
        <dbReference type="ARBA" id="ARBA00023128"/>
    </source>
</evidence>
<organism evidence="15 16">
    <name type="scientific">Wickerhamiella sorbophila</name>
    <dbReference type="NCBI Taxonomy" id="45607"/>
    <lineage>
        <taxon>Eukaryota</taxon>
        <taxon>Fungi</taxon>
        <taxon>Dikarya</taxon>
        <taxon>Ascomycota</taxon>
        <taxon>Saccharomycotina</taxon>
        <taxon>Dipodascomycetes</taxon>
        <taxon>Dipodascales</taxon>
        <taxon>Trichomonascaceae</taxon>
        <taxon>Wickerhamiella</taxon>
    </lineage>
</organism>
<name>A0A2T0FEC3_9ASCO</name>
<gene>
    <name evidence="15" type="ORF">B9G98_00954</name>
</gene>
<dbReference type="CDD" id="cd06457">
    <property type="entry name" value="M3A_MIP"/>
    <property type="match status" value="1"/>
</dbReference>
<keyword evidence="8 13" id="KW-0378">Hydrolase</keyword>
<evidence type="ECO:0000256" key="9">
    <source>
        <dbReference type="ARBA" id="ARBA00022833"/>
    </source>
</evidence>
<comment type="similarity">
    <text evidence="3 13">Belongs to the peptidase M3 family.</text>
</comment>
<evidence type="ECO:0000313" key="16">
    <source>
        <dbReference type="Proteomes" id="UP000238350"/>
    </source>
</evidence>
<dbReference type="InterPro" id="IPR024077">
    <property type="entry name" value="Neurolysin/TOP_dom2"/>
</dbReference>
<keyword evidence="10" id="KW-0809">Transit peptide</keyword>
<dbReference type="OrthoDB" id="17530at2759"/>
<dbReference type="AlphaFoldDB" id="A0A2T0FEC3"/>